<evidence type="ECO:0000313" key="5">
    <source>
        <dbReference type="Proteomes" id="UP000001726"/>
    </source>
</evidence>
<dbReference type="Proteomes" id="UP000001726">
    <property type="component" value="Chromosome"/>
</dbReference>
<feature type="domain" description="Aminotransferase class I/classII large" evidence="3">
    <location>
        <begin position="86"/>
        <end position="426"/>
    </location>
</feature>
<comment type="cofactor">
    <cofactor evidence="1">
        <name>pyridoxal 5'-phosphate</name>
        <dbReference type="ChEBI" id="CHEBI:597326"/>
    </cofactor>
</comment>
<accession>B2VFL9</accession>
<evidence type="ECO:0000259" key="3">
    <source>
        <dbReference type="Pfam" id="PF00155"/>
    </source>
</evidence>
<keyword evidence="2 4" id="KW-0808">Transferase</keyword>
<dbReference type="EC" id="2.3.1.47" evidence="4"/>
<dbReference type="InterPro" id="IPR015421">
    <property type="entry name" value="PyrdxlP-dep_Trfase_major"/>
</dbReference>
<dbReference type="GO" id="GO:0008710">
    <property type="term" value="F:8-amino-7-oxononanoate synthase activity"/>
    <property type="evidence" value="ECO:0007669"/>
    <property type="project" value="UniProtKB-EC"/>
</dbReference>
<keyword evidence="4" id="KW-0012">Acyltransferase</keyword>
<evidence type="ECO:0000313" key="4">
    <source>
        <dbReference type="EMBL" id="CAO96404.1"/>
    </source>
</evidence>
<gene>
    <name evidence="4" type="ordered locus">ETA_13580</name>
</gene>
<dbReference type="KEGG" id="eta:ETA_13580"/>
<evidence type="ECO:0000256" key="2">
    <source>
        <dbReference type="ARBA" id="ARBA00022679"/>
    </source>
</evidence>
<reference evidence="4 5" key="1">
    <citation type="journal article" date="2008" name="Environ. Microbiol.">
        <title>The genome of Erwinia tasmaniensis strain Et1/99, a non-pathogenic bacterium in the genus Erwinia.</title>
        <authorList>
            <person name="Kube M."/>
            <person name="Migdoll A.M."/>
            <person name="Mueller I."/>
            <person name="Kuhl H."/>
            <person name="Beck A."/>
            <person name="Reinhardt R."/>
            <person name="Geider K."/>
        </authorList>
    </citation>
    <scope>NUCLEOTIDE SEQUENCE [LARGE SCALE GENOMIC DNA]</scope>
    <source>
        <strain evidence="5">DSM 17950 / CFBP 7177 / CIP 109463 / NCPPB 4357 / Et1/99</strain>
    </source>
</reference>
<name>B2VFL9_ERWT9</name>
<evidence type="ECO:0000256" key="1">
    <source>
        <dbReference type="ARBA" id="ARBA00001933"/>
    </source>
</evidence>
<dbReference type="RefSeq" id="WP_012441098.1">
    <property type="nucleotide sequence ID" value="NC_010694.1"/>
</dbReference>
<dbReference type="InterPro" id="IPR050087">
    <property type="entry name" value="AON_synthase_class-II"/>
</dbReference>
<proteinExistence type="predicted"/>
<dbReference type="AlphaFoldDB" id="B2VFL9"/>
<dbReference type="PANTHER" id="PTHR13693">
    <property type="entry name" value="CLASS II AMINOTRANSFERASE/8-AMINO-7-OXONONANOATE SYNTHASE"/>
    <property type="match status" value="1"/>
</dbReference>
<dbReference type="Gene3D" id="3.90.1150.10">
    <property type="entry name" value="Aspartate Aminotransferase, domain 1"/>
    <property type="match status" value="1"/>
</dbReference>
<dbReference type="InterPro" id="IPR015422">
    <property type="entry name" value="PyrdxlP-dep_Trfase_small"/>
</dbReference>
<dbReference type="STRING" id="465817.ETA_13580"/>
<dbReference type="Gene3D" id="3.40.640.10">
    <property type="entry name" value="Type I PLP-dependent aspartate aminotransferase-like (Major domain)"/>
    <property type="match status" value="1"/>
</dbReference>
<dbReference type="SUPFAM" id="SSF53383">
    <property type="entry name" value="PLP-dependent transferases"/>
    <property type="match status" value="1"/>
</dbReference>
<sequence>MTYLKETSPQEDTGDCIYSYTTGTLMMNLKRSGLVDVDILAEQMDGLRHKQIEAGIFSFDTFTCNGSDALTTVATELGEASRECSVWSTNLYLGLNRHPKVIESVVDAVRHFGTGCGTSAVSGGMNILHRKIENKISEWLGKEATMLFPTGYTANMGTLAALCAKDDHIIIDDESHASIRDGIKLSSARKWISFAHNSVEDLKSKLELARENCRGKVVVVVESAYSMSGDICPLADIVKLKESFDFLLFVDEAHSFGIYGDGGRGLCYHEGVTDKVDFITSTFSKATASLGGFVAMSRRYSSYFQWSANAYAFQACFTPSDAAAVLASLEIIETNPEVISVLHQKKDYMRGRLKKSGFDLRNSETPIIPIYINDTKKLLNICFELYKRGIFSVPVSYPMVPENDGRIRFIVNARHTYEQIDDTVDTLAQLAKKYDLF</sequence>
<protein>
    <submittedName>
        <fullName evidence="4">8-amino-7-oxononanoate synthase</fullName>
        <ecNumber evidence="4">2.3.1.47</ecNumber>
    </submittedName>
</protein>
<dbReference type="Pfam" id="PF00155">
    <property type="entry name" value="Aminotran_1_2"/>
    <property type="match status" value="1"/>
</dbReference>
<dbReference type="eggNOG" id="COG0156">
    <property type="taxonomic scope" value="Bacteria"/>
</dbReference>
<dbReference type="GO" id="GO:0030170">
    <property type="term" value="F:pyridoxal phosphate binding"/>
    <property type="evidence" value="ECO:0007669"/>
    <property type="project" value="InterPro"/>
</dbReference>
<dbReference type="PANTHER" id="PTHR13693:SF3">
    <property type="entry name" value="LD36009P"/>
    <property type="match status" value="1"/>
</dbReference>
<organism evidence="4 5">
    <name type="scientific">Erwinia tasmaniensis (strain DSM 17950 / CFBP 7177 / CIP 109463 / NCPPB 4357 / Et1/99)</name>
    <dbReference type="NCBI Taxonomy" id="465817"/>
    <lineage>
        <taxon>Bacteria</taxon>
        <taxon>Pseudomonadati</taxon>
        <taxon>Pseudomonadota</taxon>
        <taxon>Gammaproteobacteria</taxon>
        <taxon>Enterobacterales</taxon>
        <taxon>Erwiniaceae</taxon>
        <taxon>Erwinia</taxon>
    </lineage>
</organism>
<dbReference type="InterPro" id="IPR004839">
    <property type="entry name" value="Aminotransferase_I/II_large"/>
</dbReference>
<dbReference type="InterPro" id="IPR015424">
    <property type="entry name" value="PyrdxlP-dep_Trfase"/>
</dbReference>
<dbReference type="HOGENOM" id="CLU_015846_11_3_6"/>
<dbReference type="EMBL" id="CU468135">
    <property type="protein sequence ID" value="CAO96404.1"/>
    <property type="molecule type" value="Genomic_DNA"/>
</dbReference>
<keyword evidence="5" id="KW-1185">Reference proteome</keyword>